<name>A0A6C0D6D0_9ZZZZ</name>
<dbReference type="Gene3D" id="3.20.20.190">
    <property type="entry name" value="Phosphatidylinositol (PI) phosphodiesterase"/>
    <property type="match status" value="1"/>
</dbReference>
<dbReference type="GO" id="GO:0035556">
    <property type="term" value="P:intracellular signal transduction"/>
    <property type="evidence" value="ECO:0007669"/>
    <property type="project" value="InterPro"/>
</dbReference>
<evidence type="ECO:0000259" key="2">
    <source>
        <dbReference type="PROSITE" id="PS50008"/>
    </source>
</evidence>
<dbReference type="InterPro" id="IPR001711">
    <property type="entry name" value="PLipase_C_Pinositol-sp_Y"/>
</dbReference>
<dbReference type="AlphaFoldDB" id="A0A6C0D6D0"/>
<proteinExistence type="predicted"/>
<keyword evidence="1" id="KW-1133">Transmembrane helix</keyword>
<feature type="domain" description="PI-PLC Y-box" evidence="2">
    <location>
        <begin position="307"/>
        <end position="344"/>
    </location>
</feature>
<dbReference type="GO" id="GO:0006629">
    <property type="term" value="P:lipid metabolic process"/>
    <property type="evidence" value="ECO:0007669"/>
    <property type="project" value="InterPro"/>
</dbReference>
<reference evidence="3" key="1">
    <citation type="journal article" date="2020" name="Nature">
        <title>Giant virus diversity and host interactions through global metagenomics.</title>
        <authorList>
            <person name="Schulz F."/>
            <person name="Roux S."/>
            <person name="Paez-Espino D."/>
            <person name="Jungbluth S."/>
            <person name="Walsh D.A."/>
            <person name="Denef V.J."/>
            <person name="McMahon K.D."/>
            <person name="Konstantinidis K.T."/>
            <person name="Eloe-Fadrosh E.A."/>
            <person name="Kyrpides N.C."/>
            <person name="Woyke T."/>
        </authorList>
    </citation>
    <scope>NUCLEOTIDE SEQUENCE</scope>
    <source>
        <strain evidence="3">GVMAG-M-3300023174-130</strain>
    </source>
</reference>
<keyword evidence="1" id="KW-0472">Membrane</keyword>
<accession>A0A6C0D6D0</accession>
<dbReference type="PROSITE" id="PS50008">
    <property type="entry name" value="PIPLC_Y_DOMAIN"/>
    <property type="match status" value="1"/>
</dbReference>
<dbReference type="GO" id="GO:0004435">
    <property type="term" value="F:phosphatidylinositol-4,5-bisphosphate phospholipase C activity"/>
    <property type="evidence" value="ECO:0007669"/>
    <property type="project" value="InterPro"/>
</dbReference>
<sequence>MDANTTNTMTNMIKMMNENAAAILLFSMIIILMIGILCYYFYMRNLLSRNCSAMDGQFSTLNASIKSLNPNDPNCKYTFKDYYIKTAYNCCSPGTFKNDYVSICALKDVIKQGVRGLDFEVFSVDNQPIVATSTVDSNHVKETYNVVSMTDVMNIITNYAFAGSGSPNPKDPIIMHLRFKSTNQEMYQNLANIFKNYEQFFLGPDYSFEKNGTNFGNTPLLDLTKKNTIVLIVDKSNTSFLDCKDLHEFINMTSNSIFMRALKYYDVKNTPDLPELQEYNKQNMTISMPDIGDDPPNPSAIVCRETGCQMIGMMYQKNDTNLQENNVFFDNSNYAFCLKPERLRYIPVVVKAPPPQNPALSYASRDVSSDYYSFKI</sequence>
<evidence type="ECO:0000256" key="1">
    <source>
        <dbReference type="SAM" id="Phobius"/>
    </source>
</evidence>
<evidence type="ECO:0000313" key="3">
    <source>
        <dbReference type="EMBL" id="QHT12596.1"/>
    </source>
</evidence>
<dbReference type="PROSITE" id="PS50007">
    <property type="entry name" value="PIPLC_X_DOMAIN"/>
    <property type="match status" value="1"/>
</dbReference>
<protein>
    <recommendedName>
        <fullName evidence="2">PI-PLC Y-box domain-containing protein</fullName>
    </recommendedName>
</protein>
<keyword evidence="1" id="KW-0812">Transmembrane</keyword>
<organism evidence="3">
    <name type="scientific">viral metagenome</name>
    <dbReference type="NCBI Taxonomy" id="1070528"/>
    <lineage>
        <taxon>unclassified sequences</taxon>
        <taxon>metagenomes</taxon>
        <taxon>organismal metagenomes</taxon>
    </lineage>
</organism>
<dbReference type="SUPFAM" id="SSF51695">
    <property type="entry name" value="PLC-like phosphodiesterases"/>
    <property type="match status" value="1"/>
</dbReference>
<feature type="transmembrane region" description="Helical" evidence="1">
    <location>
        <begin position="20"/>
        <end position="42"/>
    </location>
</feature>
<dbReference type="EMBL" id="MN739548">
    <property type="protein sequence ID" value="QHT12596.1"/>
    <property type="molecule type" value="Genomic_DNA"/>
</dbReference>
<dbReference type="InterPro" id="IPR017946">
    <property type="entry name" value="PLC-like_Pdiesterase_TIM-brl"/>
</dbReference>